<comment type="subcellular location">
    <subcellularLocation>
        <location evidence="1">Cell inner membrane</location>
        <topology evidence="1">Multi-pass membrane protein</topology>
    </subcellularLocation>
</comment>
<proteinExistence type="predicted"/>
<keyword evidence="2" id="KW-0813">Transport</keyword>
<dbReference type="Pfam" id="PF06965">
    <property type="entry name" value="Na_H_antiport_1"/>
    <property type="match status" value="1"/>
</dbReference>
<keyword evidence="5 12" id="KW-0812">Transmembrane</keyword>
<feature type="transmembrane region" description="Helical" evidence="12">
    <location>
        <begin position="100"/>
        <end position="118"/>
    </location>
</feature>
<keyword evidence="10" id="KW-0739">Sodium transport</keyword>
<dbReference type="STRING" id="262898.GA0070564_102235"/>
<keyword evidence="9 12" id="KW-0472">Membrane</keyword>
<dbReference type="GO" id="GO:0006885">
    <property type="term" value="P:regulation of pH"/>
    <property type="evidence" value="ECO:0007669"/>
    <property type="project" value="InterPro"/>
</dbReference>
<evidence type="ECO:0000256" key="2">
    <source>
        <dbReference type="ARBA" id="ARBA00022448"/>
    </source>
</evidence>
<evidence type="ECO:0000256" key="6">
    <source>
        <dbReference type="ARBA" id="ARBA00022989"/>
    </source>
</evidence>
<dbReference type="Proteomes" id="UP000199504">
    <property type="component" value="Unassembled WGS sequence"/>
</dbReference>
<evidence type="ECO:0000313" key="13">
    <source>
        <dbReference type="EMBL" id="SCE95037.1"/>
    </source>
</evidence>
<evidence type="ECO:0000256" key="3">
    <source>
        <dbReference type="ARBA" id="ARBA00022449"/>
    </source>
</evidence>
<organism evidence="13 14">
    <name type="scientific">Micromonospora mirobrigensis</name>
    <dbReference type="NCBI Taxonomy" id="262898"/>
    <lineage>
        <taxon>Bacteria</taxon>
        <taxon>Bacillati</taxon>
        <taxon>Actinomycetota</taxon>
        <taxon>Actinomycetes</taxon>
        <taxon>Micromonosporales</taxon>
        <taxon>Micromonosporaceae</taxon>
        <taxon>Micromonospora</taxon>
    </lineage>
</organism>
<keyword evidence="8" id="KW-0406">Ion transport</keyword>
<dbReference type="PANTHER" id="PTHR30341:SF0">
    <property type="entry name" value="NA(+)_H(+) ANTIPORTER NHAA"/>
    <property type="match status" value="1"/>
</dbReference>
<dbReference type="InterPro" id="IPR004670">
    <property type="entry name" value="NhaA"/>
</dbReference>
<dbReference type="GO" id="GO:0005886">
    <property type="term" value="C:plasma membrane"/>
    <property type="evidence" value="ECO:0007669"/>
    <property type="project" value="UniProtKB-SubCell"/>
</dbReference>
<keyword evidence="7" id="KW-0915">Sodium</keyword>
<evidence type="ECO:0000313" key="14">
    <source>
        <dbReference type="Proteomes" id="UP000199504"/>
    </source>
</evidence>
<keyword evidence="14" id="KW-1185">Reference proteome</keyword>
<feature type="transmembrane region" description="Helical" evidence="12">
    <location>
        <begin position="62"/>
        <end position="88"/>
    </location>
</feature>
<evidence type="ECO:0000256" key="4">
    <source>
        <dbReference type="ARBA" id="ARBA00022475"/>
    </source>
</evidence>
<feature type="region of interest" description="Disordered" evidence="11">
    <location>
        <begin position="136"/>
        <end position="168"/>
    </location>
</feature>
<name>A0A1C4WFN9_9ACTN</name>
<evidence type="ECO:0000256" key="7">
    <source>
        <dbReference type="ARBA" id="ARBA00023053"/>
    </source>
</evidence>
<dbReference type="AlphaFoldDB" id="A0A1C4WFN9"/>
<evidence type="ECO:0000256" key="8">
    <source>
        <dbReference type="ARBA" id="ARBA00023065"/>
    </source>
</evidence>
<dbReference type="Gene3D" id="1.20.1530.10">
    <property type="entry name" value="Na+/H+ antiporter like domain"/>
    <property type="match status" value="1"/>
</dbReference>
<evidence type="ECO:0000256" key="11">
    <source>
        <dbReference type="SAM" id="MobiDB-lite"/>
    </source>
</evidence>
<evidence type="ECO:0000256" key="1">
    <source>
        <dbReference type="ARBA" id="ARBA00004429"/>
    </source>
</evidence>
<gene>
    <name evidence="13" type="ORF">GA0070564_102235</name>
</gene>
<sequence>MPVFAFFAAGVSLREADLGAVLTDPIVLGIAAGLVLGKAIGIFGSTYLLARFTRAELDEDISWTELVGVALLAGIGFTVSLLIGELAFGVGSAADERVKLAVLAGSVTAAVLASIVLVRRNRVYRRIAELEARDADGDGVPASTRSGPAGRPEPPSGRSGGASTAPPDLRSPAVLPGALLALLLGVAERVGQRFGEVVAGDGHGLGPVLLVRASAGRRLGGGGTTGEAVLVGLVMLAHAVILPLSPGSRSTVQP</sequence>
<dbReference type="GO" id="GO:0015385">
    <property type="term" value="F:sodium:proton antiporter activity"/>
    <property type="evidence" value="ECO:0007669"/>
    <property type="project" value="TreeGrafter"/>
</dbReference>
<dbReference type="PANTHER" id="PTHR30341">
    <property type="entry name" value="SODIUM ION/PROTON ANTIPORTER NHAA-RELATED"/>
    <property type="match status" value="1"/>
</dbReference>
<evidence type="ECO:0000256" key="12">
    <source>
        <dbReference type="SAM" id="Phobius"/>
    </source>
</evidence>
<reference evidence="14" key="1">
    <citation type="submission" date="2016-06" db="EMBL/GenBank/DDBJ databases">
        <authorList>
            <person name="Varghese N."/>
            <person name="Submissions Spin"/>
        </authorList>
    </citation>
    <scope>NUCLEOTIDE SEQUENCE [LARGE SCALE GENOMIC DNA]</scope>
    <source>
        <strain evidence="14">DSM 44830</strain>
    </source>
</reference>
<accession>A0A1C4WFN9</accession>
<dbReference type="EMBL" id="FMCX01000002">
    <property type="protein sequence ID" value="SCE95037.1"/>
    <property type="molecule type" value="Genomic_DNA"/>
</dbReference>
<evidence type="ECO:0000256" key="5">
    <source>
        <dbReference type="ARBA" id="ARBA00022692"/>
    </source>
</evidence>
<evidence type="ECO:0000256" key="10">
    <source>
        <dbReference type="ARBA" id="ARBA00023201"/>
    </source>
</evidence>
<dbReference type="InterPro" id="IPR023171">
    <property type="entry name" value="Na/H_antiporter_dom_sf"/>
</dbReference>
<evidence type="ECO:0000256" key="9">
    <source>
        <dbReference type="ARBA" id="ARBA00023136"/>
    </source>
</evidence>
<keyword evidence="6 12" id="KW-1133">Transmembrane helix</keyword>
<feature type="transmembrane region" description="Helical" evidence="12">
    <location>
        <begin position="26"/>
        <end position="50"/>
    </location>
</feature>
<keyword evidence="3" id="KW-0050">Antiport</keyword>
<keyword evidence="4" id="KW-1003">Cell membrane</keyword>
<protein>
    <submittedName>
        <fullName evidence="13">Na+/H+ antiporter 1</fullName>
    </submittedName>
</protein>